<dbReference type="PANTHER" id="PTHR34934">
    <property type="entry name" value="FLAVIN-DEPENDENT THYMIDYLATE SYNTHASE"/>
    <property type="match status" value="1"/>
</dbReference>
<comment type="catalytic activity">
    <reaction evidence="1">
        <text>dUMP + (6R)-5,10-methylene-5,6,7,8-tetrahydrofolate + NADPH + H(+) = dTMP + (6S)-5,6,7,8-tetrahydrofolate + NADP(+)</text>
        <dbReference type="Rhea" id="RHEA:29043"/>
        <dbReference type="ChEBI" id="CHEBI:15378"/>
        <dbReference type="ChEBI" id="CHEBI:15636"/>
        <dbReference type="ChEBI" id="CHEBI:57453"/>
        <dbReference type="ChEBI" id="CHEBI:57783"/>
        <dbReference type="ChEBI" id="CHEBI:58349"/>
        <dbReference type="ChEBI" id="CHEBI:63528"/>
        <dbReference type="ChEBI" id="CHEBI:246422"/>
        <dbReference type="EC" id="2.1.1.148"/>
    </reaction>
</comment>
<feature type="binding site" evidence="1">
    <location>
        <position position="162"/>
    </location>
    <ligand>
        <name>dUMP</name>
        <dbReference type="ChEBI" id="CHEBI:246422"/>
        <note>ligand shared between dimeric partners</note>
    </ligand>
</feature>
<dbReference type="AlphaFoldDB" id="A0A7G9YSQ8"/>
<comment type="similarity">
    <text evidence="1">Belongs to the thymidylate synthase ThyX family.</text>
</comment>
<dbReference type="GO" id="GO:0006235">
    <property type="term" value="P:dTTP biosynthetic process"/>
    <property type="evidence" value="ECO:0007669"/>
    <property type="project" value="UniProtKB-UniRule"/>
</dbReference>
<name>A0A7G9YSQ8_9EURY</name>
<reference evidence="2" key="1">
    <citation type="submission" date="2020-06" db="EMBL/GenBank/DDBJ databases">
        <title>Unique genomic features of the anaerobic methanotrophic archaea.</title>
        <authorList>
            <person name="Chadwick G.L."/>
            <person name="Skennerton C.T."/>
            <person name="Laso-Perez R."/>
            <person name="Leu A.O."/>
            <person name="Speth D.R."/>
            <person name="Yu H."/>
            <person name="Morgan-Lang C."/>
            <person name="Hatzenpichler R."/>
            <person name="Goudeau D."/>
            <person name="Malmstrom R."/>
            <person name="Brazelton W.J."/>
            <person name="Woyke T."/>
            <person name="Hallam S.J."/>
            <person name="Tyson G.W."/>
            <person name="Wegener G."/>
            <person name="Boetius A."/>
            <person name="Orphan V."/>
        </authorList>
    </citation>
    <scope>NUCLEOTIDE SEQUENCE</scope>
</reference>
<comment type="pathway">
    <text evidence="1">Pyrimidine metabolism; dTTP biosynthesis.</text>
</comment>
<keyword evidence="1" id="KW-0545">Nucleotide biosynthesis</keyword>
<keyword evidence="1 2" id="KW-0489">Methyltransferase</keyword>
<dbReference type="PROSITE" id="PS51331">
    <property type="entry name" value="THYX"/>
    <property type="match status" value="1"/>
</dbReference>
<dbReference type="CDD" id="cd20175">
    <property type="entry name" value="ThyX"/>
    <property type="match status" value="1"/>
</dbReference>
<accession>A0A7G9YSQ8</accession>
<dbReference type="UniPathway" id="UPA00575"/>
<evidence type="ECO:0000256" key="1">
    <source>
        <dbReference type="HAMAP-Rule" id="MF_01408"/>
    </source>
</evidence>
<dbReference type="PANTHER" id="PTHR34934:SF1">
    <property type="entry name" value="FLAVIN-DEPENDENT THYMIDYLATE SYNTHASE"/>
    <property type="match status" value="1"/>
</dbReference>
<dbReference type="NCBIfam" id="TIGR02170">
    <property type="entry name" value="thyX"/>
    <property type="match status" value="1"/>
</dbReference>
<dbReference type="InterPro" id="IPR036098">
    <property type="entry name" value="Thymidylate_synthase_ThyX_sf"/>
</dbReference>
<protein>
    <recommendedName>
        <fullName evidence="1">Flavin-dependent thymidylate synthase</fullName>
        <shortName evidence="1">FDTS</shortName>
        <ecNumber evidence="1">2.1.1.148</ecNumber>
    </recommendedName>
    <alternativeName>
        <fullName evidence="1">FAD-dependent thymidylate synthase</fullName>
    </alternativeName>
    <alternativeName>
        <fullName evidence="1">Thymidylate synthase ThyX</fullName>
        <shortName evidence="1">TS</shortName>
        <shortName evidence="1">TSase</shortName>
    </alternativeName>
</protein>
<gene>
    <name evidence="1 2" type="primary">thyX</name>
    <name evidence="2" type="ORF">EDLMLJLI_00035</name>
</gene>
<feature type="binding site" description="in other chain" evidence="1">
    <location>
        <begin position="79"/>
        <end position="81"/>
    </location>
    <ligand>
        <name>dUMP</name>
        <dbReference type="ChEBI" id="CHEBI:246422"/>
        <note>ligand shared between dimeric partners</note>
    </ligand>
</feature>
<organism evidence="2">
    <name type="scientific">Candidatus Methanophagaceae archaeon ANME-1 ERB6</name>
    <dbReference type="NCBI Taxonomy" id="2759912"/>
    <lineage>
        <taxon>Archaea</taxon>
        <taxon>Methanobacteriati</taxon>
        <taxon>Methanobacteriota</taxon>
        <taxon>Stenosarchaea group</taxon>
        <taxon>Methanomicrobia</taxon>
        <taxon>Candidatus Methanophagales</taxon>
        <taxon>Candidatus Methanophagaceae</taxon>
    </lineage>
</organism>
<feature type="binding site" description="in other chain" evidence="1">
    <location>
        <position position="135"/>
    </location>
    <ligand>
        <name>dUMP</name>
        <dbReference type="ChEBI" id="CHEBI:246422"/>
        <note>ligand shared between dimeric partners</note>
    </ligand>
</feature>
<dbReference type="GO" id="GO:0050797">
    <property type="term" value="F:thymidylate synthase (FAD) activity"/>
    <property type="evidence" value="ECO:0007669"/>
    <property type="project" value="UniProtKB-UniRule"/>
</dbReference>
<comment type="caution">
    <text evidence="1">Lacks conserved residue(s) required for the propagation of feature annotation.</text>
</comment>
<comment type="cofactor">
    <cofactor evidence="1">
        <name>FAD</name>
        <dbReference type="ChEBI" id="CHEBI:57692"/>
    </cofactor>
    <text evidence="1">Binds 4 FAD per tetramer. Each FAD binding site is formed by three monomers.</text>
</comment>
<dbReference type="Pfam" id="PF02511">
    <property type="entry name" value="Thy1"/>
    <property type="match status" value="1"/>
</dbReference>
<proteinExistence type="inferred from homology"/>
<dbReference type="SUPFAM" id="SSF69796">
    <property type="entry name" value="Thymidylate synthase-complementing protein Thy1"/>
    <property type="match status" value="1"/>
</dbReference>
<dbReference type="GO" id="GO:0050660">
    <property type="term" value="F:flavin adenine dinucleotide binding"/>
    <property type="evidence" value="ECO:0007669"/>
    <property type="project" value="UniProtKB-UniRule"/>
</dbReference>
<dbReference type="InterPro" id="IPR003669">
    <property type="entry name" value="Thymidylate_synthase_ThyX"/>
</dbReference>
<feature type="binding site" evidence="1">
    <location>
        <begin position="151"/>
        <end position="153"/>
    </location>
    <ligand>
        <name>FAD</name>
        <dbReference type="ChEBI" id="CHEBI:57692"/>
        <note>ligand shared between neighboring subunits</note>
    </ligand>
</feature>
<dbReference type="Gene3D" id="3.30.1360.170">
    <property type="match status" value="1"/>
</dbReference>
<evidence type="ECO:0000313" key="2">
    <source>
        <dbReference type="EMBL" id="QNO51042.1"/>
    </source>
</evidence>
<keyword evidence="1" id="KW-0285">Flavoprotein</keyword>
<dbReference type="HAMAP" id="MF_01408">
    <property type="entry name" value="ThyX"/>
    <property type="match status" value="1"/>
</dbReference>
<dbReference type="GO" id="GO:0006231">
    <property type="term" value="P:dTMP biosynthetic process"/>
    <property type="evidence" value="ECO:0007669"/>
    <property type="project" value="UniProtKB-UniRule"/>
</dbReference>
<keyword evidence="1 2" id="KW-0808">Transferase</keyword>
<dbReference type="EMBL" id="MT631458">
    <property type="protein sequence ID" value="QNO51042.1"/>
    <property type="molecule type" value="Genomic_DNA"/>
</dbReference>
<comment type="function">
    <text evidence="1">Catalyzes the reductive methylation of 2'-deoxyuridine-5'-monophosphate (dUMP) to 2'-deoxythymidine-5'-monophosphate (dTMP) while utilizing 5,10-methylenetetrahydrofolate (mTHF) as the methyl donor, and NADPH and FADH(2) as the reductant.</text>
</comment>
<comment type="subunit">
    <text evidence="1">Homotetramer.</text>
</comment>
<feature type="active site" description="Involved in ionization of N3 of dUMP, leading to its activation" evidence="1">
    <location>
        <position position="162"/>
    </location>
</feature>
<dbReference type="GO" id="GO:0032259">
    <property type="term" value="P:methylation"/>
    <property type="evidence" value="ECO:0007669"/>
    <property type="project" value="UniProtKB-KW"/>
</dbReference>
<keyword evidence="1" id="KW-0521">NADP</keyword>
<keyword evidence="1" id="KW-0274">FAD</keyword>
<dbReference type="GO" id="GO:0004799">
    <property type="term" value="F:thymidylate synthase activity"/>
    <property type="evidence" value="ECO:0007669"/>
    <property type="project" value="TreeGrafter"/>
</dbReference>
<dbReference type="GO" id="GO:0070402">
    <property type="term" value="F:NADPH binding"/>
    <property type="evidence" value="ECO:0007669"/>
    <property type="project" value="TreeGrafter"/>
</dbReference>
<feature type="binding site" evidence="1">
    <location>
        <position position="157"/>
    </location>
    <ligand>
        <name>FAD</name>
        <dbReference type="ChEBI" id="CHEBI:57692"/>
        <note>ligand shared between neighboring subunits</note>
    </ligand>
</feature>
<feature type="binding site" evidence="1">
    <location>
        <position position="45"/>
    </location>
    <ligand>
        <name>FAD</name>
        <dbReference type="ChEBI" id="CHEBI:57692"/>
        <note>ligand shared between neighboring subunits</note>
    </ligand>
</feature>
<dbReference type="EC" id="2.1.1.148" evidence="1"/>
<sequence length="247" mass="28755">MNVKLLRVTEKGINLVAEAARISGVSSIQTAKEIIELITDNDYSSALEHIHFTFDISEISVALSRELLEHRIASHTARSTRYMEEQGFSYYVPRELEEREGGGGEEVRIYREAMTRADEAYTKLRELGVAREQARYVLPMALHTHYVVTMNVRSLINFFMLRLCVRASPEIRELAMRMYKICMEEYPNILSRIWCRGFTLGVCPENKARPNTCPFKKLVPEKREVKGEFEQQARRIIEKELKKFLMK</sequence>